<protein>
    <recommendedName>
        <fullName evidence="5">WLM domain-containing protein</fullName>
    </recommendedName>
</protein>
<evidence type="ECO:0000313" key="4">
    <source>
        <dbReference type="Proteomes" id="UP000612746"/>
    </source>
</evidence>
<feature type="domain" description="WLM" evidence="2">
    <location>
        <begin position="110"/>
        <end position="296"/>
    </location>
</feature>
<proteinExistence type="predicted"/>
<organism evidence="3 4">
    <name type="scientific">Umbelopsis vinacea</name>
    <dbReference type="NCBI Taxonomy" id="44442"/>
    <lineage>
        <taxon>Eukaryota</taxon>
        <taxon>Fungi</taxon>
        <taxon>Fungi incertae sedis</taxon>
        <taxon>Mucoromycota</taxon>
        <taxon>Mucoromycotina</taxon>
        <taxon>Umbelopsidomycetes</taxon>
        <taxon>Umbelopsidales</taxon>
        <taxon>Umbelopsidaceae</taxon>
        <taxon>Umbelopsis</taxon>
    </lineage>
</organism>
<dbReference type="OrthoDB" id="49605at2759"/>
<sequence>MTNNIISFQISFKGTIYPVQKWNAEGTVEELKLHVQDLTGVPVERQKLMYKGLLRDNAQTLVNAKIQDGVKVMLIGSKDEDIRQVQEIDKRVDRIRTTPVRKVKAFKSGPNKDDIRYNFHKITVIEEFPEPEKARKLLERLRDDRGVRHVMKQYQWSVGELTELTPFERTILGYNRNKGELISLRLRTDDMAGFRHYDSIRKVLLHELTHNVWSEHDHRFHQLNRELEIVADPKTFGGTRLSNDAVYTPASDDEVDSAITWEAGSYRLGGAARNLDNLTPDERRNLRAKAATMRMTKEDVDIEEGCGSKST</sequence>
<dbReference type="GO" id="GO:0070628">
    <property type="term" value="F:proteasome binding"/>
    <property type="evidence" value="ECO:0007669"/>
    <property type="project" value="TreeGrafter"/>
</dbReference>
<dbReference type="PROSITE" id="PS50053">
    <property type="entry name" value="UBIQUITIN_2"/>
    <property type="match status" value="1"/>
</dbReference>
<dbReference type="InterPro" id="IPR013536">
    <property type="entry name" value="WLM_dom"/>
</dbReference>
<evidence type="ECO:0000259" key="2">
    <source>
        <dbReference type="PROSITE" id="PS51397"/>
    </source>
</evidence>
<name>A0A8H7PJG2_9FUNG</name>
<comment type="caution">
    <text evidence="3">The sequence shown here is derived from an EMBL/GenBank/DDBJ whole genome shotgun (WGS) entry which is preliminary data.</text>
</comment>
<dbReference type="Proteomes" id="UP000612746">
    <property type="component" value="Unassembled WGS sequence"/>
</dbReference>
<dbReference type="InterPro" id="IPR029071">
    <property type="entry name" value="Ubiquitin-like_domsf"/>
</dbReference>
<dbReference type="EMBL" id="JAEPRA010000015">
    <property type="protein sequence ID" value="KAG2175229.1"/>
    <property type="molecule type" value="Genomic_DNA"/>
</dbReference>
<evidence type="ECO:0000313" key="3">
    <source>
        <dbReference type="EMBL" id="KAG2175229.1"/>
    </source>
</evidence>
<dbReference type="Gene3D" id="3.10.20.90">
    <property type="entry name" value="Phosphatidylinositol 3-kinase Catalytic Subunit, Chain A, domain 1"/>
    <property type="match status" value="1"/>
</dbReference>
<dbReference type="Pfam" id="PF00240">
    <property type="entry name" value="ubiquitin"/>
    <property type="match status" value="1"/>
</dbReference>
<evidence type="ECO:0008006" key="5">
    <source>
        <dbReference type="Google" id="ProtNLM"/>
    </source>
</evidence>
<dbReference type="PANTHER" id="PTHR47795">
    <property type="entry name" value="UBIQUITIN AND WLM DOMAIN-CONTAINING METALLOPROTEASE SPCC1442.07C"/>
    <property type="match status" value="1"/>
</dbReference>
<dbReference type="InterPro" id="IPR000626">
    <property type="entry name" value="Ubiquitin-like_dom"/>
</dbReference>
<dbReference type="AlphaFoldDB" id="A0A8H7PJG2"/>
<accession>A0A8H7PJG2</accession>
<dbReference type="SMART" id="SM00213">
    <property type="entry name" value="UBQ"/>
    <property type="match status" value="1"/>
</dbReference>
<dbReference type="SUPFAM" id="SSF54236">
    <property type="entry name" value="Ubiquitin-like"/>
    <property type="match status" value="1"/>
</dbReference>
<evidence type="ECO:0000259" key="1">
    <source>
        <dbReference type="PROSITE" id="PS50053"/>
    </source>
</evidence>
<dbReference type="CDD" id="cd17047">
    <property type="entry name" value="Ubl_UBFD1"/>
    <property type="match status" value="1"/>
</dbReference>
<gene>
    <name evidence="3" type="ORF">INT44_007717</name>
</gene>
<feature type="domain" description="Ubiquitin-like" evidence="1">
    <location>
        <begin position="27"/>
        <end position="75"/>
    </location>
</feature>
<dbReference type="Pfam" id="PF08325">
    <property type="entry name" value="WLM"/>
    <property type="match status" value="1"/>
</dbReference>
<dbReference type="PROSITE" id="PS51397">
    <property type="entry name" value="WLM"/>
    <property type="match status" value="1"/>
</dbReference>
<reference evidence="3" key="1">
    <citation type="submission" date="2020-12" db="EMBL/GenBank/DDBJ databases">
        <title>Metabolic potential, ecology and presence of endohyphal bacteria is reflected in genomic diversity of Mucoromycotina.</title>
        <authorList>
            <person name="Muszewska A."/>
            <person name="Okrasinska A."/>
            <person name="Steczkiewicz K."/>
            <person name="Drgas O."/>
            <person name="Orlowska M."/>
            <person name="Perlinska-Lenart U."/>
            <person name="Aleksandrzak-Piekarczyk T."/>
            <person name="Szatraj K."/>
            <person name="Zielenkiewicz U."/>
            <person name="Pilsyk S."/>
            <person name="Malc E."/>
            <person name="Mieczkowski P."/>
            <person name="Kruszewska J.S."/>
            <person name="Biernat P."/>
            <person name="Pawlowska J."/>
        </authorList>
    </citation>
    <scope>NUCLEOTIDE SEQUENCE</scope>
    <source>
        <strain evidence="3">WA0000051536</strain>
    </source>
</reference>
<keyword evidence="4" id="KW-1185">Reference proteome</keyword>
<dbReference type="PANTHER" id="PTHR47795:SF1">
    <property type="entry name" value="DNA-DEPENDENT METALLOPROTEASE WSS1 HOMOLOG 2"/>
    <property type="match status" value="1"/>
</dbReference>